<name>A0A9W9ZF55_9CNID</name>
<proteinExistence type="predicted"/>
<feature type="compositionally biased region" description="Polar residues" evidence="1">
    <location>
        <begin position="312"/>
        <end position="330"/>
    </location>
</feature>
<evidence type="ECO:0000256" key="1">
    <source>
        <dbReference type="SAM" id="MobiDB-lite"/>
    </source>
</evidence>
<comment type="caution">
    <text evidence="2">The sequence shown here is derived from an EMBL/GenBank/DDBJ whole genome shotgun (WGS) entry which is preliminary data.</text>
</comment>
<feature type="region of interest" description="Disordered" evidence="1">
    <location>
        <begin position="158"/>
        <end position="513"/>
    </location>
</feature>
<dbReference type="Proteomes" id="UP001163046">
    <property type="component" value="Unassembled WGS sequence"/>
</dbReference>
<dbReference type="OrthoDB" id="5990236at2759"/>
<reference evidence="2" key="1">
    <citation type="submission" date="2023-01" db="EMBL/GenBank/DDBJ databases">
        <title>Genome assembly of the deep-sea coral Lophelia pertusa.</title>
        <authorList>
            <person name="Herrera S."/>
            <person name="Cordes E."/>
        </authorList>
    </citation>
    <scope>NUCLEOTIDE SEQUENCE</scope>
    <source>
        <strain evidence="2">USNM1676648</strain>
        <tissue evidence="2">Polyp</tissue>
    </source>
</reference>
<feature type="compositionally biased region" description="Low complexity" evidence="1">
    <location>
        <begin position="405"/>
        <end position="416"/>
    </location>
</feature>
<organism evidence="2 3">
    <name type="scientific">Desmophyllum pertusum</name>
    <dbReference type="NCBI Taxonomy" id="174260"/>
    <lineage>
        <taxon>Eukaryota</taxon>
        <taxon>Metazoa</taxon>
        <taxon>Cnidaria</taxon>
        <taxon>Anthozoa</taxon>
        <taxon>Hexacorallia</taxon>
        <taxon>Scleractinia</taxon>
        <taxon>Caryophylliina</taxon>
        <taxon>Caryophylliidae</taxon>
        <taxon>Desmophyllum</taxon>
    </lineage>
</organism>
<sequence>MSEAGKLMVSLSVDISDGRDRLVALRQQAMSTCKNKQWAGLVEMMALSTVTRNTVYSVYPNASPAMRPLFHGLIEPRIARDASCSSICYIMWSRCSSFDNVMVFQPNHFVTLSAEFHRDKATTYAKILARGKKGKRANLEVKKQHSFFFRNKAPRLTTSAPLKSKEQGDETNVVVEDQEAPTKSPGKDLGRGQFSHQHREGVSDPVSLGQDQEVDNLTSETDQGVADPVSPSWSLGQDQEVDKPTSETDQGVADPVSPSWSLGQDQEVDKPTSETDQGVANPVLPSWSLGQDQEVDNPTSETDQGVADPVSPSWSLGQDQEVDNPTSETDQGVADPVSPSWSLGQDQEVDNPTSETDQGVADPEAIEEVNQSVSLTRSPVEGQEQGAQRGNKKVGDTSPRKKGLSPTSVPISTSSPAKRAKTTPSTSAITDLSIHMSLLTTPSLRHKKRQFTMAKHSKPTPTSLFKRLTVLRSGNSNNREDDAGKKTRQNRKEKKRGNKASRANSRASNAMLTDEKGMNLATNRSRVSGRLEENLTALQEKIDREKKPKEKTRLLAIKAVGEHLLKNPIMPTQDAGQFLVQGFQQTGDVTKRRLSIEIFEILTKHLNVLQIYIWEKAFIMENRASHLQDVVNNVKKIFDSFNVRSQLNAHIEDKIGDYYRTALKYLDTKRDRDTLKFLLTKITSINFMAKLQGITNKKSIQNCTLTVPGKLETFATVIQELKEKKEFVDLAPNEKRGFLRHQTDLVIERQLRHSHQIHQEEN</sequence>
<evidence type="ECO:0000313" key="2">
    <source>
        <dbReference type="EMBL" id="KAJ7380551.1"/>
    </source>
</evidence>
<dbReference type="EMBL" id="MU826353">
    <property type="protein sequence ID" value="KAJ7380551.1"/>
    <property type="molecule type" value="Genomic_DNA"/>
</dbReference>
<dbReference type="AlphaFoldDB" id="A0A9W9ZF55"/>
<evidence type="ECO:0000313" key="3">
    <source>
        <dbReference type="Proteomes" id="UP001163046"/>
    </source>
</evidence>
<keyword evidence="3" id="KW-1185">Reference proteome</keyword>
<feature type="compositionally biased region" description="Low complexity" evidence="1">
    <location>
        <begin position="500"/>
        <end position="510"/>
    </location>
</feature>
<gene>
    <name evidence="2" type="ORF">OS493_009018</name>
</gene>
<feature type="compositionally biased region" description="Basic residues" evidence="1">
    <location>
        <begin position="486"/>
        <end position="499"/>
    </location>
</feature>
<feature type="compositionally biased region" description="Polar residues" evidence="1">
    <location>
        <begin position="339"/>
        <end position="357"/>
    </location>
</feature>
<protein>
    <submittedName>
        <fullName evidence="2">Uncharacterized protein</fullName>
    </submittedName>
</protein>
<feature type="compositionally biased region" description="Basic residues" evidence="1">
    <location>
        <begin position="444"/>
        <end position="458"/>
    </location>
</feature>
<feature type="compositionally biased region" description="Polar residues" evidence="1">
    <location>
        <begin position="288"/>
        <end position="303"/>
    </location>
</feature>
<accession>A0A9W9ZF55</accession>